<gene>
    <name evidence="1" type="ORF">IEO21_06667</name>
</gene>
<organism evidence="1 2">
    <name type="scientific">Rhodonia placenta</name>
    <dbReference type="NCBI Taxonomy" id="104341"/>
    <lineage>
        <taxon>Eukaryota</taxon>
        <taxon>Fungi</taxon>
        <taxon>Dikarya</taxon>
        <taxon>Basidiomycota</taxon>
        <taxon>Agaricomycotina</taxon>
        <taxon>Agaricomycetes</taxon>
        <taxon>Polyporales</taxon>
        <taxon>Adustoporiaceae</taxon>
        <taxon>Rhodonia</taxon>
    </lineage>
</organism>
<evidence type="ECO:0000313" key="2">
    <source>
        <dbReference type="Proteomes" id="UP000639403"/>
    </source>
</evidence>
<comment type="caution">
    <text evidence="1">The sequence shown here is derived from an EMBL/GenBank/DDBJ whole genome shotgun (WGS) entry which is preliminary data.</text>
</comment>
<dbReference type="EMBL" id="JADOXO010000158">
    <property type="protein sequence ID" value="KAF9811090.1"/>
    <property type="molecule type" value="Genomic_DNA"/>
</dbReference>
<reference evidence="1" key="1">
    <citation type="submission" date="2020-11" db="EMBL/GenBank/DDBJ databases">
        <authorList>
            <person name="Koelle M."/>
            <person name="Horta M.A.C."/>
            <person name="Nowrousian M."/>
            <person name="Ohm R.A."/>
            <person name="Benz P."/>
            <person name="Pilgard A."/>
        </authorList>
    </citation>
    <scope>NUCLEOTIDE SEQUENCE</scope>
    <source>
        <strain evidence="1">FPRL280</strain>
    </source>
</reference>
<dbReference type="AlphaFoldDB" id="A0A8H7NZT2"/>
<evidence type="ECO:0000313" key="1">
    <source>
        <dbReference type="EMBL" id="KAF9811090.1"/>
    </source>
</evidence>
<protein>
    <submittedName>
        <fullName evidence="1">Uncharacterized protein</fullName>
    </submittedName>
</protein>
<accession>A0A8H7NZT2</accession>
<sequence length="24" mass="2640">MQLCGAAQEQVDCMACRGAYMQCE</sequence>
<dbReference type="Proteomes" id="UP000639403">
    <property type="component" value="Unassembled WGS sequence"/>
</dbReference>
<name>A0A8H7NZT2_9APHY</name>
<proteinExistence type="predicted"/>
<reference evidence="1" key="2">
    <citation type="journal article" name="Front. Microbiol.">
        <title>Degradative Capacity of Two Strains of Rhodonia placenta: From Phenotype to Genotype.</title>
        <authorList>
            <person name="Kolle M."/>
            <person name="Horta M.A.C."/>
            <person name="Nowrousian M."/>
            <person name="Ohm R.A."/>
            <person name="Benz J.P."/>
            <person name="Pilgard A."/>
        </authorList>
    </citation>
    <scope>NUCLEOTIDE SEQUENCE</scope>
    <source>
        <strain evidence="1">FPRL280</strain>
    </source>
</reference>